<gene>
    <name evidence="1" type="ORF">SDC9_139833</name>
</gene>
<sequence length="94" mass="10419">MRACVLERGYQTCADCAERPCKRVKTFDKRYKDGYGVDLAADAAEMRRAGAEELLRKQIQSHTCEGCGHLINLHDGICSGCGKRYPIGKGRITP</sequence>
<evidence type="ECO:0000313" key="1">
    <source>
        <dbReference type="EMBL" id="MPM92698.1"/>
    </source>
</evidence>
<reference evidence="1" key="1">
    <citation type="submission" date="2019-08" db="EMBL/GenBank/DDBJ databases">
        <authorList>
            <person name="Kucharzyk K."/>
            <person name="Murdoch R.W."/>
            <person name="Higgins S."/>
            <person name="Loffler F."/>
        </authorList>
    </citation>
    <scope>NUCLEOTIDE SEQUENCE</scope>
</reference>
<protein>
    <recommendedName>
        <fullName evidence="2">DUF3795 domain-containing protein</fullName>
    </recommendedName>
</protein>
<evidence type="ECO:0008006" key="2">
    <source>
        <dbReference type="Google" id="ProtNLM"/>
    </source>
</evidence>
<proteinExistence type="predicted"/>
<accession>A0A645DU88</accession>
<dbReference type="AlphaFoldDB" id="A0A645DU88"/>
<name>A0A645DU88_9ZZZZ</name>
<organism evidence="1">
    <name type="scientific">bioreactor metagenome</name>
    <dbReference type="NCBI Taxonomy" id="1076179"/>
    <lineage>
        <taxon>unclassified sequences</taxon>
        <taxon>metagenomes</taxon>
        <taxon>ecological metagenomes</taxon>
    </lineage>
</organism>
<comment type="caution">
    <text evidence="1">The sequence shown here is derived from an EMBL/GenBank/DDBJ whole genome shotgun (WGS) entry which is preliminary data.</text>
</comment>
<dbReference type="EMBL" id="VSSQ01039605">
    <property type="protein sequence ID" value="MPM92698.1"/>
    <property type="molecule type" value="Genomic_DNA"/>
</dbReference>